<protein>
    <submittedName>
        <fullName evidence="3">Acyl-CoA synthetase</fullName>
    </submittedName>
</protein>
<proteinExistence type="predicted"/>
<feature type="domain" description="AMP-binding enzyme C-terminal" evidence="2">
    <location>
        <begin position="416"/>
        <end position="494"/>
    </location>
</feature>
<evidence type="ECO:0000259" key="1">
    <source>
        <dbReference type="Pfam" id="PF00501"/>
    </source>
</evidence>
<evidence type="ECO:0000313" key="4">
    <source>
        <dbReference type="Proteomes" id="UP001317963"/>
    </source>
</evidence>
<dbReference type="PANTHER" id="PTHR43767">
    <property type="entry name" value="LONG-CHAIN-FATTY-ACID--COA LIGASE"/>
    <property type="match status" value="1"/>
</dbReference>
<dbReference type="InterPro" id="IPR025110">
    <property type="entry name" value="AMP-bd_C"/>
</dbReference>
<dbReference type="Gene3D" id="3.30.300.30">
    <property type="match status" value="1"/>
</dbReference>
<dbReference type="Pfam" id="PF00501">
    <property type="entry name" value="AMP-binding"/>
    <property type="match status" value="1"/>
</dbReference>
<dbReference type="Proteomes" id="UP001317963">
    <property type="component" value="Chromosome"/>
</dbReference>
<dbReference type="InterPro" id="IPR000873">
    <property type="entry name" value="AMP-dep_synth/lig_dom"/>
</dbReference>
<name>A0ABY6Q6Z9_9GAMM</name>
<dbReference type="InterPro" id="IPR045851">
    <property type="entry name" value="AMP-bd_C_sf"/>
</dbReference>
<dbReference type="InterPro" id="IPR042099">
    <property type="entry name" value="ANL_N_sf"/>
</dbReference>
<gene>
    <name evidence="3" type="ORF">E0F26_07965</name>
</gene>
<organism evidence="3 4">
    <name type="scientific">Candidatus Paraluminiphilus aquimaris</name>
    <dbReference type="NCBI Taxonomy" id="2518994"/>
    <lineage>
        <taxon>Bacteria</taxon>
        <taxon>Pseudomonadati</taxon>
        <taxon>Pseudomonadota</taxon>
        <taxon>Gammaproteobacteria</taxon>
        <taxon>Cellvibrionales</taxon>
        <taxon>Halieaceae</taxon>
        <taxon>Candidatus Paraluminiphilus</taxon>
    </lineage>
</organism>
<dbReference type="PROSITE" id="PS00455">
    <property type="entry name" value="AMP_BINDING"/>
    <property type="match status" value="1"/>
</dbReference>
<dbReference type="Pfam" id="PF13193">
    <property type="entry name" value="AMP-binding_C"/>
    <property type="match status" value="1"/>
</dbReference>
<evidence type="ECO:0000259" key="2">
    <source>
        <dbReference type="Pfam" id="PF13193"/>
    </source>
</evidence>
<dbReference type="PANTHER" id="PTHR43767:SF1">
    <property type="entry name" value="NONRIBOSOMAL PEPTIDE SYNTHASE PES1 (EUROFUNG)-RELATED"/>
    <property type="match status" value="1"/>
</dbReference>
<dbReference type="InterPro" id="IPR050237">
    <property type="entry name" value="ATP-dep_AMP-bd_enzyme"/>
</dbReference>
<dbReference type="RefSeq" id="WP_279241136.1">
    <property type="nucleotide sequence ID" value="NZ_CP036501.1"/>
</dbReference>
<dbReference type="Gene3D" id="3.40.50.12780">
    <property type="entry name" value="N-terminal domain of ligase-like"/>
    <property type="match status" value="1"/>
</dbReference>
<dbReference type="EMBL" id="CP036501">
    <property type="protein sequence ID" value="UZP74676.1"/>
    <property type="molecule type" value="Genomic_DNA"/>
</dbReference>
<sequence length="505" mass="55758">MPTITEQARATPDKPAFIMGASGEVVTFAELDAKANQIAQLLRASGIQTGQHIAMMLKNCREFIEVVFGCSRAGVVFTPISTHLKKEETAYIINNCNARLFIASASLADVATEAAEHAPELLRKFIVGGETAGFEDWQSAVASQPSDEISDQSLGVPMLYSSGTTGKPKGIFRAPQNTDLDAPHPLKLVGAYYGFSDVTVYLSPAPLYHSAPLFYNTLNMTGGGTSVIMDRFDPEQALALIERYEVTHSQWVPSMFIRMLKLPEGIRERYDVSSMQRAIHAAAPCPIDIKRQMINWWGPVICEYYSSTEGVGFTLIDSEDWLAHPGSVGRPLTGVPKILDDEMKVLPPGEVGQIYFDEIGRFEYFDEPGKTDEAFDTRGWGTVGDMGYLDADGYLYLTDRKNFMIITGGVNVYPAEIEGLLVTHPQIADAAVFGIPNEEYGEEVKAVVQLLDHDEAGDALAGDLILWMKERLSSVKVPKSVDFMEQLPRMDNGKLYKRHLMEAYK</sequence>
<dbReference type="InterPro" id="IPR020845">
    <property type="entry name" value="AMP-binding_CS"/>
</dbReference>
<feature type="domain" description="AMP-dependent synthetase/ligase" evidence="1">
    <location>
        <begin position="5"/>
        <end position="357"/>
    </location>
</feature>
<evidence type="ECO:0000313" key="3">
    <source>
        <dbReference type="EMBL" id="UZP74676.1"/>
    </source>
</evidence>
<dbReference type="SUPFAM" id="SSF56801">
    <property type="entry name" value="Acetyl-CoA synthetase-like"/>
    <property type="match status" value="1"/>
</dbReference>
<accession>A0ABY6Q6Z9</accession>
<reference evidence="3 4" key="1">
    <citation type="submission" date="2019-02" db="EMBL/GenBank/DDBJ databases">
        <title>Halieaceae_genomes.</title>
        <authorList>
            <person name="Li S.-H."/>
        </authorList>
    </citation>
    <scope>NUCLEOTIDE SEQUENCE [LARGE SCALE GENOMIC DNA]</scope>
    <source>
        <strain evidence="3 4">JH123</strain>
    </source>
</reference>
<keyword evidence="4" id="KW-1185">Reference proteome</keyword>